<accession>A0ACC2GR28</accession>
<dbReference type="EMBL" id="CM055737">
    <property type="protein sequence ID" value="KAJ8006101.1"/>
    <property type="molecule type" value="Genomic_DNA"/>
</dbReference>
<comment type="caution">
    <text evidence="1">The sequence shown here is derived from an EMBL/GenBank/DDBJ whole genome shotgun (WGS) entry which is preliminary data.</text>
</comment>
<evidence type="ECO:0000313" key="1">
    <source>
        <dbReference type="EMBL" id="KAJ8006101.1"/>
    </source>
</evidence>
<sequence length="153" mass="17191">MEVCHSGLGCPPQRGFTHQYSASPQATALRPAFTLEIALLCEGDTEKEANGKREGNVVGLPWRGSDKQRPVALCHQRDSRRHLERMTLRLLWRGALFQGNWVTSQIFMGCRLCLRRLHGDKPQECPELPASRLGRAAYGLFRGEFVMRSVVTG</sequence>
<protein>
    <submittedName>
        <fullName evidence="1">Uncharacterized protein</fullName>
    </submittedName>
</protein>
<gene>
    <name evidence="1" type="ORF">DPEC_G00124760</name>
</gene>
<dbReference type="Proteomes" id="UP001157502">
    <property type="component" value="Chromosome 10"/>
</dbReference>
<reference evidence="1" key="1">
    <citation type="submission" date="2021-05" db="EMBL/GenBank/DDBJ databases">
        <authorList>
            <person name="Pan Q."/>
            <person name="Jouanno E."/>
            <person name="Zahm M."/>
            <person name="Klopp C."/>
            <person name="Cabau C."/>
            <person name="Louis A."/>
            <person name="Berthelot C."/>
            <person name="Parey E."/>
            <person name="Roest Crollius H."/>
            <person name="Montfort J."/>
            <person name="Robinson-Rechavi M."/>
            <person name="Bouchez O."/>
            <person name="Lampietro C."/>
            <person name="Lopez Roques C."/>
            <person name="Donnadieu C."/>
            <person name="Postlethwait J."/>
            <person name="Bobe J."/>
            <person name="Dillon D."/>
            <person name="Chandos A."/>
            <person name="von Hippel F."/>
            <person name="Guiguen Y."/>
        </authorList>
    </citation>
    <scope>NUCLEOTIDE SEQUENCE</scope>
    <source>
        <strain evidence="1">YG-Jan2019</strain>
    </source>
</reference>
<proteinExistence type="predicted"/>
<keyword evidence="2" id="KW-1185">Reference proteome</keyword>
<name>A0ACC2GR28_DALPE</name>
<organism evidence="1 2">
    <name type="scientific">Dallia pectoralis</name>
    <name type="common">Alaska blackfish</name>
    <dbReference type="NCBI Taxonomy" id="75939"/>
    <lineage>
        <taxon>Eukaryota</taxon>
        <taxon>Metazoa</taxon>
        <taxon>Chordata</taxon>
        <taxon>Craniata</taxon>
        <taxon>Vertebrata</taxon>
        <taxon>Euteleostomi</taxon>
        <taxon>Actinopterygii</taxon>
        <taxon>Neopterygii</taxon>
        <taxon>Teleostei</taxon>
        <taxon>Protacanthopterygii</taxon>
        <taxon>Esociformes</taxon>
        <taxon>Umbridae</taxon>
        <taxon>Dallia</taxon>
    </lineage>
</organism>
<evidence type="ECO:0000313" key="2">
    <source>
        <dbReference type="Proteomes" id="UP001157502"/>
    </source>
</evidence>